<dbReference type="eggNOG" id="COG2336">
    <property type="taxonomic scope" value="Bacteria"/>
</dbReference>
<dbReference type="HOGENOM" id="CLU_179961_1_0_0"/>
<evidence type="ECO:0000313" key="2">
    <source>
        <dbReference type="EMBL" id="ABF43109.1"/>
    </source>
</evidence>
<dbReference type="RefSeq" id="WP_011524908.1">
    <property type="nucleotide sequence ID" value="NC_008009.1"/>
</dbReference>
<protein>
    <submittedName>
        <fullName evidence="2">SpoVT/AbrB-like protein</fullName>
    </submittedName>
</protein>
<dbReference type="InterPro" id="IPR013432">
    <property type="entry name" value="Doc_partner"/>
</dbReference>
<dbReference type="EnsemblBacteria" id="ABF43109">
    <property type="protein sequence ID" value="ABF43109"/>
    <property type="gene ID" value="Acid345_4109"/>
</dbReference>
<dbReference type="EMBL" id="CP000360">
    <property type="protein sequence ID" value="ABF43109.1"/>
    <property type="molecule type" value="Genomic_DNA"/>
</dbReference>
<name>Q1IJ41_KORVE</name>
<dbReference type="NCBIfam" id="TIGR02609">
    <property type="entry name" value="doc_partner"/>
    <property type="match status" value="1"/>
</dbReference>
<dbReference type="STRING" id="204669.Acid345_4109"/>
<dbReference type="InterPro" id="IPR037914">
    <property type="entry name" value="SpoVT-AbrB_sf"/>
</dbReference>
<reference evidence="2 3" key="1">
    <citation type="journal article" date="2009" name="Appl. Environ. Microbiol.">
        <title>Three genomes from the phylum Acidobacteria provide insight into the lifestyles of these microorganisms in soils.</title>
        <authorList>
            <person name="Ward N.L."/>
            <person name="Challacombe J.F."/>
            <person name="Janssen P.H."/>
            <person name="Henrissat B."/>
            <person name="Coutinho P.M."/>
            <person name="Wu M."/>
            <person name="Xie G."/>
            <person name="Haft D.H."/>
            <person name="Sait M."/>
            <person name="Badger J."/>
            <person name="Barabote R.D."/>
            <person name="Bradley B."/>
            <person name="Brettin T.S."/>
            <person name="Brinkac L.M."/>
            <person name="Bruce D."/>
            <person name="Creasy T."/>
            <person name="Daugherty S.C."/>
            <person name="Davidsen T.M."/>
            <person name="DeBoy R.T."/>
            <person name="Detter J.C."/>
            <person name="Dodson R.J."/>
            <person name="Durkin A.S."/>
            <person name="Ganapathy A."/>
            <person name="Gwinn-Giglio M."/>
            <person name="Han C.S."/>
            <person name="Khouri H."/>
            <person name="Kiss H."/>
            <person name="Kothari S.P."/>
            <person name="Madupu R."/>
            <person name="Nelson K.E."/>
            <person name="Nelson W.C."/>
            <person name="Paulsen I."/>
            <person name="Penn K."/>
            <person name="Ren Q."/>
            <person name="Rosovitz M.J."/>
            <person name="Selengut J.D."/>
            <person name="Shrivastava S."/>
            <person name="Sullivan S.A."/>
            <person name="Tapia R."/>
            <person name="Thompson L.S."/>
            <person name="Watkins K.L."/>
            <person name="Yang Q."/>
            <person name="Yu C."/>
            <person name="Zafar N."/>
            <person name="Zhou L."/>
            <person name="Kuske C.R."/>
        </authorList>
    </citation>
    <scope>NUCLEOTIDE SEQUENCE [LARGE SCALE GENOMIC DNA]</scope>
    <source>
        <strain evidence="2 3">Ellin345</strain>
    </source>
</reference>
<sequence length="75" mass="8190">MVTSVKVTNVGGSFAIILPKELLDKLKVTEGSTVQVSEVSDGVLLSASRATFEEKMKVAEEIMDENHDVLRRLAE</sequence>
<dbReference type="InterPro" id="IPR007159">
    <property type="entry name" value="SpoVT-AbrB_dom"/>
</dbReference>
<dbReference type="SUPFAM" id="SSF89447">
    <property type="entry name" value="AbrB/MazE/MraZ-like"/>
    <property type="match status" value="1"/>
</dbReference>
<dbReference type="GO" id="GO:0003677">
    <property type="term" value="F:DNA binding"/>
    <property type="evidence" value="ECO:0007669"/>
    <property type="project" value="InterPro"/>
</dbReference>
<proteinExistence type="predicted"/>
<evidence type="ECO:0000259" key="1">
    <source>
        <dbReference type="SMART" id="SM00966"/>
    </source>
</evidence>
<dbReference type="Proteomes" id="UP000002432">
    <property type="component" value="Chromosome"/>
</dbReference>
<dbReference type="KEGG" id="aba:Acid345_4109"/>
<organism evidence="2 3">
    <name type="scientific">Koribacter versatilis (strain Ellin345)</name>
    <dbReference type="NCBI Taxonomy" id="204669"/>
    <lineage>
        <taxon>Bacteria</taxon>
        <taxon>Pseudomonadati</taxon>
        <taxon>Acidobacteriota</taxon>
        <taxon>Terriglobia</taxon>
        <taxon>Terriglobales</taxon>
        <taxon>Candidatus Korobacteraceae</taxon>
        <taxon>Candidatus Korobacter</taxon>
    </lineage>
</organism>
<dbReference type="Pfam" id="PF04014">
    <property type="entry name" value="MazE_antitoxin"/>
    <property type="match status" value="1"/>
</dbReference>
<dbReference type="AlphaFoldDB" id="Q1IJ41"/>
<dbReference type="Gene3D" id="2.10.260.10">
    <property type="match status" value="1"/>
</dbReference>
<keyword evidence="3" id="KW-1185">Reference proteome</keyword>
<accession>Q1IJ41</accession>
<dbReference type="OrthoDB" id="5459182at2"/>
<evidence type="ECO:0000313" key="3">
    <source>
        <dbReference type="Proteomes" id="UP000002432"/>
    </source>
</evidence>
<gene>
    <name evidence="2" type="ordered locus">Acid345_4109</name>
</gene>
<feature type="domain" description="SpoVT-AbrB" evidence="1">
    <location>
        <begin position="8"/>
        <end position="53"/>
    </location>
</feature>
<dbReference type="SMART" id="SM00966">
    <property type="entry name" value="SpoVT_AbrB"/>
    <property type="match status" value="1"/>
</dbReference>